<dbReference type="eggNOG" id="arCOG04721">
    <property type="taxonomic scope" value="Archaea"/>
</dbReference>
<dbReference type="GO" id="GO:0016747">
    <property type="term" value="F:acyltransferase activity, transferring groups other than amino-acyl groups"/>
    <property type="evidence" value="ECO:0007669"/>
    <property type="project" value="InterPro"/>
</dbReference>
<dbReference type="InterPro" id="IPR016181">
    <property type="entry name" value="Acyl_CoA_acyltransferase"/>
</dbReference>
<gene>
    <name evidence="2" type="ORF">C447_02949</name>
</gene>
<dbReference type="AlphaFoldDB" id="M0M558"/>
<dbReference type="Gene3D" id="3.40.630.30">
    <property type="match status" value="1"/>
</dbReference>
<comment type="caution">
    <text evidence="2">The sequence shown here is derived from an EMBL/GenBank/DDBJ whole genome shotgun (WGS) entry which is preliminary data.</text>
</comment>
<accession>M0M558</accession>
<dbReference type="CDD" id="cd04301">
    <property type="entry name" value="NAT_SF"/>
    <property type="match status" value="1"/>
</dbReference>
<dbReference type="Pfam" id="PF13508">
    <property type="entry name" value="Acetyltransf_7"/>
    <property type="match status" value="1"/>
</dbReference>
<dbReference type="InterPro" id="IPR000182">
    <property type="entry name" value="GNAT_dom"/>
</dbReference>
<evidence type="ECO:0000313" key="2">
    <source>
        <dbReference type="EMBL" id="EMA40947.1"/>
    </source>
</evidence>
<name>M0M558_9EURY</name>
<dbReference type="Proteomes" id="UP000011566">
    <property type="component" value="Unassembled WGS sequence"/>
</dbReference>
<dbReference type="OrthoDB" id="194677at2157"/>
<dbReference type="RefSeq" id="WP_007690723.1">
    <property type="nucleotide sequence ID" value="NZ_AJRK01000364.1"/>
</dbReference>
<reference evidence="2 3" key="1">
    <citation type="journal article" date="2014" name="PLoS Genet.">
        <title>Phylogenetically driven sequencing of extremely halophilic archaea reveals strategies for static and dynamic osmo-response.</title>
        <authorList>
            <person name="Becker E.A."/>
            <person name="Seitzer P.M."/>
            <person name="Tritt A."/>
            <person name="Larsen D."/>
            <person name="Krusor M."/>
            <person name="Yao A.I."/>
            <person name="Wu D."/>
            <person name="Madern D."/>
            <person name="Eisen J.A."/>
            <person name="Darling A.E."/>
            <person name="Facciotti M.T."/>
        </authorList>
    </citation>
    <scope>NUCLEOTIDE SEQUENCE [LARGE SCALE GENOMIC DNA]</scope>
    <source>
        <strain evidence="2 3">100A6</strain>
    </source>
</reference>
<dbReference type="EMBL" id="AOMB01000008">
    <property type="protein sequence ID" value="EMA40947.1"/>
    <property type="molecule type" value="Genomic_DNA"/>
</dbReference>
<proteinExistence type="predicted"/>
<evidence type="ECO:0000259" key="1">
    <source>
        <dbReference type="PROSITE" id="PS51186"/>
    </source>
</evidence>
<dbReference type="PROSITE" id="PS51186">
    <property type="entry name" value="GNAT"/>
    <property type="match status" value="1"/>
</dbReference>
<organism evidence="2 3">
    <name type="scientific">Halococcus hamelinensis 100A6</name>
    <dbReference type="NCBI Taxonomy" id="1132509"/>
    <lineage>
        <taxon>Archaea</taxon>
        <taxon>Methanobacteriati</taxon>
        <taxon>Methanobacteriota</taxon>
        <taxon>Stenosarchaea group</taxon>
        <taxon>Halobacteria</taxon>
        <taxon>Halobacteriales</taxon>
        <taxon>Halococcaceae</taxon>
        <taxon>Halococcus</taxon>
    </lineage>
</organism>
<keyword evidence="2" id="KW-0808">Transferase</keyword>
<keyword evidence="3" id="KW-1185">Reference proteome</keyword>
<dbReference type="PATRIC" id="fig|1132509.6.peg.696"/>
<sequence length="123" mass="13333">MEVRPARPAELPDVMGVLDGALLAADADRVGERIEDGRVLVATVESRVLGACVLADGEIDAIAVRRSRRGQGVGTRLVNAAADAVDGPLVVEFDRRVRPFYDALGFVSRPTTDPKRLRGRRER</sequence>
<protein>
    <submittedName>
        <fullName evidence="2">Acetyltransferase (Gnat) family protein</fullName>
    </submittedName>
</protein>
<evidence type="ECO:0000313" key="3">
    <source>
        <dbReference type="Proteomes" id="UP000011566"/>
    </source>
</evidence>
<dbReference type="SUPFAM" id="SSF55729">
    <property type="entry name" value="Acyl-CoA N-acyltransferases (Nat)"/>
    <property type="match status" value="1"/>
</dbReference>
<feature type="domain" description="N-acetyltransferase" evidence="1">
    <location>
        <begin position="1"/>
        <end position="123"/>
    </location>
</feature>